<dbReference type="PROSITE" id="PS51318">
    <property type="entry name" value="TAT"/>
    <property type="match status" value="1"/>
</dbReference>
<evidence type="ECO:0000259" key="2">
    <source>
        <dbReference type="Pfam" id="PF09084"/>
    </source>
</evidence>
<keyword evidence="4" id="KW-1185">Reference proteome</keyword>
<dbReference type="OrthoDB" id="9075676at2"/>
<dbReference type="AlphaFoldDB" id="A0A3D8K510"/>
<dbReference type="InterPro" id="IPR015168">
    <property type="entry name" value="SsuA/THI5"/>
</dbReference>
<accession>A0A3D8K510</accession>
<sequence length="341" mass="36234">MTQPFDRRRFLRSAGLLGLSVAAGGLAAPYVARAAATQATRIRIVSNPGLENATMNALMEQQGYFKRFGVDAVIVQAPGATGPFDAIVGGKADVCMVSGYDGVLSRIAQGAPVKIVGAGMKKVALTVFAKPEGIATLADLQGKTVAVGPARGLLHSLMLQLLKEKGIDASRIAFVDKGSNDQCHEAVVKGEADACCSSISHLNDNDGLAVIKEGDMWQALPKCVFQTAYASDDALTNKQQGLIAVMAAYGALYEYLMSPASRDAFFEARKRAQKTFDDASARAIWTFDQAQRPYSKDLSLTDGDIGYLQDMYVGLDTLKRKQPIDEVADMSAAKAAAKLLG</sequence>
<reference evidence="3 4" key="1">
    <citation type="submission" date="2018-08" db="EMBL/GenBank/DDBJ databases">
        <title>Paraburkholderia sp. DHOM06 isolated from forest soil.</title>
        <authorList>
            <person name="Gao Z.-H."/>
            <person name="Qiu L.-H."/>
        </authorList>
    </citation>
    <scope>NUCLEOTIDE SEQUENCE [LARGE SCALE GENOMIC DNA]</scope>
    <source>
        <strain evidence="3 4">DHOM06</strain>
    </source>
</reference>
<evidence type="ECO:0000256" key="1">
    <source>
        <dbReference type="SAM" id="SignalP"/>
    </source>
</evidence>
<dbReference type="Gene3D" id="3.40.190.10">
    <property type="entry name" value="Periplasmic binding protein-like II"/>
    <property type="match status" value="2"/>
</dbReference>
<name>A0A3D8K510_9BURK</name>
<dbReference type="Proteomes" id="UP000256838">
    <property type="component" value="Unassembled WGS sequence"/>
</dbReference>
<evidence type="ECO:0000313" key="3">
    <source>
        <dbReference type="EMBL" id="RDV00409.1"/>
    </source>
</evidence>
<keyword evidence="1" id="KW-0732">Signal</keyword>
<organism evidence="3 4">
    <name type="scientific">Trinickia dinghuensis</name>
    <dbReference type="NCBI Taxonomy" id="2291023"/>
    <lineage>
        <taxon>Bacteria</taxon>
        <taxon>Pseudomonadati</taxon>
        <taxon>Pseudomonadota</taxon>
        <taxon>Betaproteobacteria</taxon>
        <taxon>Burkholderiales</taxon>
        <taxon>Burkholderiaceae</taxon>
        <taxon>Trinickia</taxon>
    </lineage>
</organism>
<dbReference type="RefSeq" id="WP_115531679.1">
    <property type="nucleotide sequence ID" value="NZ_QRGA01000001.1"/>
</dbReference>
<proteinExistence type="predicted"/>
<dbReference type="PANTHER" id="PTHR30024">
    <property type="entry name" value="ALIPHATIC SULFONATES-BINDING PROTEIN-RELATED"/>
    <property type="match status" value="1"/>
</dbReference>
<protein>
    <submittedName>
        <fullName evidence="3">ABC transporter substrate-binding protein</fullName>
    </submittedName>
</protein>
<feature type="signal peptide" evidence="1">
    <location>
        <begin position="1"/>
        <end position="34"/>
    </location>
</feature>
<dbReference type="EMBL" id="QRGA01000001">
    <property type="protein sequence ID" value="RDV00409.1"/>
    <property type="molecule type" value="Genomic_DNA"/>
</dbReference>
<dbReference type="SUPFAM" id="SSF53850">
    <property type="entry name" value="Periplasmic binding protein-like II"/>
    <property type="match status" value="1"/>
</dbReference>
<comment type="caution">
    <text evidence="3">The sequence shown here is derived from an EMBL/GenBank/DDBJ whole genome shotgun (WGS) entry which is preliminary data.</text>
</comment>
<gene>
    <name evidence="3" type="ORF">DWV00_01000</name>
</gene>
<dbReference type="InterPro" id="IPR006311">
    <property type="entry name" value="TAT_signal"/>
</dbReference>
<evidence type="ECO:0000313" key="4">
    <source>
        <dbReference type="Proteomes" id="UP000256838"/>
    </source>
</evidence>
<feature type="domain" description="SsuA/THI5-like" evidence="2">
    <location>
        <begin position="60"/>
        <end position="199"/>
    </location>
</feature>
<dbReference type="Pfam" id="PF09084">
    <property type="entry name" value="NMT1"/>
    <property type="match status" value="1"/>
</dbReference>
<feature type="chain" id="PRO_5017620798" evidence="1">
    <location>
        <begin position="35"/>
        <end position="341"/>
    </location>
</feature>